<dbReference type="PANTHER" id="PTHR14226:SF29">
    <property type="entry name" value="NEUROPATHY TARGET ESTERASE SWS"/>
    <property type="match status" value="1"/>
</dbReference>
<feature type="active site" description="Nucleophile" evidence="4">
    <location>
        <position position="55"/>
    </location>
</feature>
<keyword evidence="5" id="KW-1133">Transmembrane helix</keyword>
<name>A0A9D2H1Y0_9FIRM</name>
<protein>
    <submittedName>
        <fullName evidence="7">Patatin-like phospholipase family protein</fullName>
    </submittedName>
</protein>
<feature type="domain" description="PNPLA" evidence="6">
    <location>
        <begin position="22"/>
        <end position="176"/>
    </location>
</feature>
<keyword evidence="5" id="KW-0472">Membrane</keyword>
<dbReference type="InterPro" id="IPR002641">
    <property type="entry name" value="PNPLA_dom"/>
</dbReference>
<sequence>MGIFQRLKQRFLRKKQPARLGIALGSGGAKGMAHLGALKAFEEAGITFSFVAGTSIGAVVGALLAKGYSSEDMRRIVEAVNRREFSKNLRPFADLSFAERFLENYLEGDFTTLRIPFAACATDGKDNRLVVLRKGKLARAVTASSAIPPLFKGVEIDGRELYDGAFTNAIPADVCRALGAEFVIGIDLGAFSKPEEEKGRFTRLLGAALTHIQPVRYTKDQRERGYQNADYMLRPPLGAFRSTDISETAMEEMYTLGYEEAKRCMEEIKGAIQSFSKGKNAKKPSEKKSG</sequence>
<feature type="short sequence motif" description="GXSXG" evidence="4">
    <location>
        <begin position="53"/>
        <end position="57"/>
    </location>
</feature>
<evidence type="ECO:0000259" key="6">
    <source>
        <dbReference type="PROSITE" id="PS51635"/>
    </source>
</evidence>
<gene>
    <name evidence="7" type="ORF">H9797_01355</name>
</gene>
<dbReference type="PROSITE" id="PS51635">
    <property type="entry name" value="PNPLA"/>
    <property type="match status" value="1"/>
</dbReference>
<dbReference type="InterPro" id="IPR050301">
    <property type="entry name" value="NTE"/>
</dbReference>
<evidence type="ECO:0000256" key="3">
    <source>
        <dbReference type="ARBA" id="ARBA00023098"/>
    </source>
</evidence>
<comment type="caution">
    <text evidence="4">Lacks conserved residue(s) required for the propagation of feature annotation.</text>
</comment>
<dbReference type="Gene3D" id="3.40.1090.10">
    <property type="entry name" value="Cytosolic phospholipase A2 catalytic domain"/>
    <property type="match status" value="2"/>
</dbReference>
<dbReference type="Proteomes" id="UP000824221">
    <property type="component" value="Unassembled WGS sequence"/>
</dbReference>
<dbReference type="SUPFAM" id="SSF52151">
    <property type="entry name" value="FabD/lysophospholipase-like"/>
    <property type="match status" value="1"/>
</dbReference>
<evidence type="ECO:0000256" key="5">
    <source>
        <dbReference type="SAM" id="Phobius"/>
    </source>
</evidence>
<reference evidence="7" key="2">
    <citation type="submission" date="2021-04" db="EMBL/GenBank/DDBJ databases">
        <authorList>
            <person name="Gilroy R."/>
        </authorList>
    </citation>
    <scope>NUCLEOTIDE SEQUENCE</scope>
    <source>
        <strain evidence="7">CHK156-179</strain>
    </source>
</reference>
<evidence type="ECO:0000256" key="2">
    <source>
        <dbReference type="ARBA" id="ARBA00022963"/>
    </source>
</evidence>
<feature type="transmembrane region" description="Helical" evidence="5">
    <location>
        <begin position="20"/>
        <end position="38"/>
    </location>
</feature>
<dbReference type="GO" id="GO:0016787">
    <property type="term" value="F:hydrolase activity"/>
    <property type="evidence" value="ECO:0007669"/>
    <property type="project" value="UniProtKB-UniRule"/>
</dbReference>
<reference evidence="7" key="1">
    <citation type="journal article" date="2021" name="PeerJ">
        <title>Extensive microbial diversity within the chicken gut microbiome revealed by metagenomics and culture.</title>
        <authorList>
            <person name="Gilroy R."/>
            <person name="Ravi A."/>
            <person name="Getino M."/>
            <person name="Pursley I."/>
            <person name="Horton D.L."/>
            <person name="Alikhan N.F."/>
            <person name="Baker D."/>
            <person name="Gharbi K."/>
            <person name="Hall N."/>
            <person name="Watson M."/>
            <person name="Adriaenssens E.M."/>
            <person name="Foster-Nyarko E."/>
            <person name="Jarju S."/>
            <person name="Secka A."/>
            <person name="Antonio M."/>
            <person name="Oren A."/>
            <person name="Chaudhuri R.R."/>
            <person name="La Ragione R."/>
            <person name="Hildebrand F."/>
            <person name="Pallen M.J."/>
        </authorList>
    </citation>
    <scope>NUCLEOTIDE SEQUENCE</scope>
    <source>
        <strain evidence="7">CHK156-179</strain>
    </source>
</reference>
<feature type="active site" description="Proton acceptor" evidence="4">
    <location>
        <position position="163"/>
    </location>
</feature>
<evidence type="ECO:0000256" key="4">
    <source>
        <dbReference type="PROSITE-ProRule" id="PRU01161"/>
    </source>
</evidence>
<keyword evidence="2 4" id="KW-0442">Lipid degradation</keyword>
<dbReference type="Pfam" id="PF01734">
    <property type="entry name" value="Patatin"/>
    <property type="match status" value="1"/>
</dbReference>
<dbReference type="PANTHER" id="PTHR14226">
    <property type="entry name" value="NEUROPATHY TARGET ESTERASE/SWISS CHEESE D.MELANOGASTER"/>
    <property type="match status" value="1"/>
</dbReference>
<feature type="transmembrane region" description="Helical" evidence="5">
    <location>
        <begin position="44"/>
        <end position="65"/>
    </location>
</feature>
<organism evidence="7 8">
    <name type="scientific">Candidatus Gallimonas gallistercoris</name>
    <dbReference type="NCBI Taxonomy" id="2838602"/>
    <lineage>
        <taxon>Bacteria</taxon>
        <taxon>Bacillati</taxon>
        <taxon>Bacillota</taxon>
        <taxon>Clostridia</taxon>
        <taxon>Candidatus Gallimonas</taxon>
    </lineage>
</organism>
<proteinExistence type="predicted"/>
<evidence type="ECO:0000256" key="1">
    <source>
        <dbReference type="ARBA" id="ARBA00022801"/>
    </source>
</evidence>
<keyword evidence="1 4" id="KW-0378">Hydrolase</keyword>
<dbReference type="InterPro" id="IPR016035">
    <property type="entry name" value="Acyl_Trfase/lysoPLipase"/>
</dbReference>
<keyword evidence="3 4" id="KW-0443">Lipid metabolism</keyword>
<dbReference type="CDD" id="cd07205">
    <property type="entry name" value="Pat_PNPLA6_PNPLA7_NTE1_like"/>
    <property type="match status" value="1"/>
</dbReference>
<dbReference type="GO" id="GO:0016042">
    <property type="term" value="P:lipid catabolic process"/>
    <property type="evidence" value="ECO:0007669"/>
    <property type="project" value="UniProtKB-UniRule"/>
</dbReference>
<keyword evidence="5" id="KW-0812">Transmembrane</keyword>
<evidence type="ECO:0000313" key="7">
    <source>
        <dbReference type="EMBL" id="HJA02016.1"/>
    </source>
</evidence>
<evidence type="ECO:0000313" key="8">
    <source>
        <dbReference type="Proteomes" id="UP000824221"/>
    </source>
</evidence>
<feature type="short sequence motif" description="DGA/G" evidence="4">
    <location>
        <begin position="163"/>
        <end position="165"/>
    </location>
</feature>
<dbReference type="EMBL" id="DXAJ01000025">
    <property type="protein sequence ID" value="HJA02016.1"/>
    <property type="molecule type" value="Genomic_DNA"/>
</dbReference>
<comment type="caution">
    <text evidence="7">The sequence shown here is derived from an EMBL/GenBank/DDBJ whole genome shotgun (WGS) entry which is preliminary data.</text>
</comment>
<dbReference type="AlphaFoldDB" id="A0A9D2H1Y0"/>
<accession>A0A9D2H1Y0</accession>